<dbReference type="PROSITE" id="PS00099">
    <property type="entry name" value="THIOLASE_3"/>
    <property type="match status" value="1"/>
</dbReference>
<feature type="domain" description="Thiolase C-terminal" evidence="1">
    <location>
        <begin position="1"/>
        <end position="35"/>
    </location>
</feature>
<protein>
    <recommendedName>
        <fullName evidence="1">Thiolase C-terminal domain-containing protein</fullName>
    </recommendedName>
</protein>
<dbReference type="Pfam" id="PF02803">
    <property type="entry name" value="Thiolase_C"/>
    <property type="match status" value="1"/>
</dbReference>
<dbReference type="Gene3D" id="3.40.47.10">
    <property type="match status" value="1"/>
</dbReference>
<name>X1LZB8_9ZZZZ</name>
<accession>X1LZB8</accession>
<dbReference type="InterPro" id="IPR016039">
    <property type="entry name" value="Thiolase-like"/>
</dbReference>
<dbReference type="SUPFAM" id="SSF53901">
    <property type="entry name" value="Thiolase-like"/>
    <property type="match status" value="1"/>
</dbReference>
<organism evidence="2">
    <name type="scientific">marine sediment metagenome</name>
    <dbReference type="NCBI Taxonomy" id="412755"/>
    <lineage>
        <taxon>unclassified sequences</taxon>
        <taxon>metagenomes</taxon>
        <taxon>ecological metagenomes</taxon>
    </lineage>
</organism>
<dbReference type="InterPro" id="IPR020617">
    <property type="entry name" value="Thiolase_C"/>
</dbReference>
<proteinExistence type="predicted"/>
<evidence type="ECO:0000259" key="1">
    <source>
        <dbReference type="Pfam" id="PF02803"/>
    </source>
</evidence>
<reference evidence="2" key="1">
    <citation type="journal article" date="2014" name="Front. Microbiol.">
        <title>High frequency of phylogenetically diverse reductive dehalogenase-homologous genes in deep subseafloor sedimentary metagenomes.</title>
        <authorList>
            <person name="Kawai M."/>
            <person name="Futagami T."/>
            <person name="Toyoda A."/>
            <person name="Takaki Y."/>
            <person name="Nishi S."/>
            <person name="Hori S."/>
            <person name="Arai W."/>
            <person name="Tsubouchi T."/>
            <person name="Morono Y."/>
            <person name="Uchiyama I."/>
            <person name="Ito T."/>
            <person name="Fujiyama A."/>
            <person name="Inagaki F."/>
            <person name="Takami H."/>
        </authorList>
    </citation>
    <scope>NUCLEOTIDE SEQUENCE</scope>
    <source>
        <strain evidence="2">Expedition CK06-06</strain>
    </source>
</reference>
<feature type="non-terminal residue" evidence="2">
    <location>
        <position position="1"/>
    </location>
</feature>
<sequence length="36" mass="3996">IIVTLIYEMLRRNYQLGLATLCIGGGQGMATIVERK</sequence>
<evidence type="ECO:0000313" key="2">
    <source>
        <dbReference type="EMBL" id="GAI24438.1"/>
    </source>
</evidence>
<gene>
    <name evidence="2" type="ORF">S06H3_35619</name>
</gene>
<dbReference type="AlphaFoldDB" id="X1LZB8"/>
<dbReference type="InterPro" id="IPR020610">
    <property type="entry name" value="Thiolase_AS"/>
</dbReference>
<dbReference type="EMBL" id="BARV01021505">
    <property type="protein sequence ID" value="GAI24438.1"/>
    <property type="molecule type" value="Genomic_DNA"/>
</dbReference>
<comment type="caution">
    <text evidence="2">The sequence shown here is derived from an EMBL/GenBank/DDBJ whole genome shotgun (WGS) entry which is preliminary data.</text>
</comment>
<dbReference type="GO" id="GO:0016747">
    <property type="term" value="F:acyltransferase activity, transferring groups other than amino-acyl groups"/>
    <property type="evidence" value="ECO:0007669"/>
    <property type="project" value="InterPro"/>
</dbReference>